<evidence type="ECO:0000313" key="2">
    <source>
        <dbReference type="EMBL" id="OHU78198.1"/>
    </source>
</evidence>
<dbReference type="RefSeq" id="WP_070951494.1">
    <property type="nucleotide sequence ID" value="NZ_CP050145.1"/>
</dbReference>
<dbReference type="PANTHER" id="PTHR46438">
    <property type="entry name" value="ALPHA/BETA-HYDROLASES SUPERFAMILY PROTEIN"/>
    <property type="match status" value="1"/>
</dbReference>
<dbReference type="Pfam" id="PF00561">
    <property type="entry name" value="Abhydrolase_1"/>
    <property type="match status" value="1"/>
</dbReference>
<evidence type="ECO:0000259" key="1">
    <source>
        <dbReference type="Pfam" id="PF00561"/>
    </source>
</evidence>
<protein>
    <submittedName>
        <fullName evidence="2">Alpha/beta hydrolase</fullName>
    </submittedName>
</protein>
<sequence>MNAVEAPSKYAFVHNGNTVIYTRAGAGPPILFLHNGGSSKEIWTEQTRALAGRYEVICMDLLGFGESDMPQTGYAIGDYVKLLSAFITHLDVGPIAVVGNCMGSAMTLLLAQRRPEIFRALVMINPLTANTARGGVVGWAFPFTTHLPRLSMLVARRLRVPKYLSRYIIAGQYGPRGWRRGLLKALPGAITAGATWTTRGRLASMAEMFADLTDFEAIDHMRPGPNFPPLAVVWGNANLGLSPRAGRTLNQTLQPDRAEFLPGCGHLPMMENPAAVTAIIDEFITDPRSIGAVAANFQPERAS</sequence>
<dbReference type="InterPro" id="IPR000639">
    <property type="entry name" value="Epox_hydrolase-like"/>
</dbReference>
<name>A0A1S1M5S3_MYCCH</name>
<dbReference type="PRINTS" id="PR00111">
    <property type="entry name" value="ABHYDROLASE"/>
</dbReference>
<keyword evidence="2" id="KW-0378">Hydrolase</keyword>
<keyword evidence="3" id="KW-1185">Reference proteome</keyword>
<dbReference type="SUPFAM" id="SSF53474">
    <property type="entry name" value="alpha/beta-Hydrolases"/>
    <property type="match status" value="1"/>
</dbReference>
<gene>
    <name evidence="2" type="ORF">BKG84_07140</name>
</gene>
<organism evidence="2 3">
    <name type="scientific">Mycobacteroides chelonae</name>
    <name type="common">Mycobacterium chelonae</name>
    <dbReference type="NCBI Taxonomy" id="1774"/>
    <lineage>
        <taxon>Bacteria</taxon>
        <taxon>Bacillati</taxon>
        <taxon>Actinomycetota</taxon>
        <taxon>Actinomycetes</taxon>
        <taxon>Mycobacteriales</taxon>
        <taxon>Mycobacteriaceae</taxon>
        <taxon>Mycobacteroides</taxon>
    </lineage>
</organism>
<dbReference type="AlphaFoldDB" id="A0A1S1M5S3"/>
<dbReference type="Proteomes" id="UP000179441">
    <property type="component" value="Unassembled WGS sequence"/>
</dbReference>
<dbReference type="InterPro" id="IPR029058">
    <property type="entry name" value="AB_hydrolase_fold"/>
</dbReference>
<accession>A0A1S1M5S3</accession>
<dbReference type="GO" id="GO:0016787">
    <property type="term" value="F:hydrolase activity"/>
    <property type="evidence" value="ECO:0007669"/>
    <property type="project" value="UniProtKB-KW"/>
</dbReference>
<dbReference type="PRINTS" id="PR00412">
    <property type="entry name" value="EPOXHYDRLASE"/>
</dbReference>
<feature type="domain" description="AB hydrolase-1" evidence="1">
    <location>
        <begin position="28"/>
        <end position="273"/>
    </location>
</feature>
<dbReference type="Gene3D" id="3.40.50.1820">
    <property type="entry name" value="alpha/beta hydrolase"/>
    <property type="match status" value="1"/>
</dbReference>
<evidence type="ECO:0000313" key="3">
    <source>
        <dbReference type="Proteomes" id="UP000179441"/>
    </source>
</evidence>
<dbReference type="EMBL" id="MLIS01000001">
    <property type="protein sequence ID" value="OHU78198.1"/>
    <property type="molecule type" value="Genomic_DNA"/>
</dbReference>
<dbReference type="PANTHER" id="PTHR46438:SF11">
    <property type="entry name" value="LIPASE-RELATED"/>
    <property type="match status" value="1"/>
</dbReference>
<dbReference type="InterPro" id="IPR000073">
    <property type="entry name" value="AB_hydrolase_1"/>
</dbReference>
<reference evidence="2 3" key="1">
    <citation type="submission" date="2016-10" db="EMBL/GenBank/DDBJ databases">
        <title>Evaluation of Human, Veterinary and Environmental Mycobacterium chelonae Isolates by Core Genome Phylogenomic Analysis, Targeted Gene Comparison, and Anti-microbial Susceptibility Patterns: A Tale of Mistaken Identities.</title>
        <authorList>
            <person name="Fogelson S.B."/>
            <person name="Camus A.C."/>
            <person name="Lorenz W."/>
            <person name="Vasireddy R."/>
            <person name="Vasireddy S."/>
            <person name="Smith T."/>
            <person name="Brown-Elliott B.A."/>
            <person name="Wallace R.J.Jr."/>
            <person name="Hasan N.A."/>
            <person name="Reischl U."/>
            <person name="Sanchez S."/>
        </authorList>
    </citation>
    <scope>NUCLEOTIDE SEQUENCE [LARGE SCALE GENOMIC DNA]</scope>
    <source>
        <strain evidence="2 3">15518</strain>
    </source>
</reference>
<proteinExistence type="predicted"/>
<comment type="caution">
    <text evidence="2">The sequence shown here is derived from an EMBL/GenBank/DDBJ whole genome shotgun (WGS) entry which is preliminary data.</text>
</comment>